<dbReference type="Gene3D" id="3.90.420.10">
    <property type="entry name" value="Oxidoreductase, molybdopterin-binding domain"/>
    <property type="match status" value="1"/>
</dbReference>
<organism evidence="3 4">
    <name type="scientific">Pseudooceanicola marinus</name>
    <dbReference type="NCBI Taxonomy" id="396013"/>
    <lineage>
        <taxon>Bacteria</taxon>
        <taxon>Pseudomonadati</taxon>
        <taxon>Pseudomonadota</taxon>
        <taxon>Alphaproteobacteria</taxon>
        <taxon>Rhodobacterales</taxon>
        <taxon>Paracoccaceae</taxon>
        <taxon>Pseudooceanicola</taxon>
    </lineage>
</organism>
<keyword evidence="4" id="KW-1185">Reference proteome</keyword>
<dbReference type="EMBL" id="FWFN01000002">
    <property type="protein sequence ID" value="SLN25230.1"/>
    <property type="molecule type" value="Genomic_DNA"/>
</dbReference>
<evidence type="ECO:0000256" key="1">
    <source>
        <dbReference type="SAM" id="SignalP"/>
    </source>
</evidence>
<protein>
    <submittedName>
        <fullName evidence="3">Oxidoreductase molybdopterin binding domain protein</fullName>
    </submittedName>
</protein>
<dbReference type="InterPro" id="IPR036374">
    <property type="entry name" value="OxRdtase_Mopterin-bd_sf"/>
</dbReference>
<feature type="domain" description="Oxidoreductase molybdopterin-binding" evidence="2">
    <location>
        <begin position="64"/>
        <end position="131"/>
    </location>
</feature>
<dbReference type="RefSeq" id="WP_100148508.1">
    <property type="nucleotide sequence ID" value="NZ_FWFN01000002.1"/>
</dbReference>
<reference evidence="3 4" key="1">
    <citation type="submission" date="2017-03" db="EMBL/GenBank/DDBJ databases">
        <authorList>
            <person name="Afonso C.L."/>
            <person name="Miller P.J."/>
            <person name="Scott M.A."/>
            <person name="Spackman E."/>
            <person name="Goraichik I."/>
            <person name="Dimitrov K.M."/>
            <person name="Suarez D.L."/>
            <person name="Swayne D.E."/>
        </authorList>
    </citation>
    <scope>NUCLEOTIDE SEQUENCE [LARGE SCALE GENOMIC DNA]</scope>
    <source>
        <strain evidence="3 4">CECT 7751</strain>
    </source>
</reference>
<evidence type="ECO:0000259" key="2">
    <source>
        <dbReference type="Pfam" id="PF00174"/>
    </source>
</evidence>
<dbReference type="AlphaFoldDB" id="A0A1X6YM07"/>
<dbReference type="Pfam" id="PF00174">
    <property type="entry name" value="Oxidored_molyb"/>
    <property type="match status" value="1"/>
</dbReference>
<feature type="signal peptide" evidence="1">
    <location>
        <begin position="1"/>
        <end position="24"/>
    </location>
</feature>
<name>A0A1X6YM07_9RHOB</name>
<dbReference type="Proteomes" id="UP000193963">
    <property type="component" value="Unassembled WGS sequence"/>
</dbReference>
<dbReference type="InterPro" id="IPR000572">
    <property type="entry name" value="OxRdtase_Mopterin-bd_dom"/>
</dbReference>
<accession>A0A1X6YM07</accession>
<dbReference type="OrthoDB" id="9798763at2"/>
<evidence type="ECO:0000313" key="4">
    <source>
        <dbReference type="Proteomes" id="UP000193963"/>
    </source>
</evidence>
<feature type="chain" id="PRO_5012123426" evidence="1">
    <location>
        <begin position="25"/>
        <end position="157"/>
    </location>
</feature>
<proteinExistence type="predicted"/>
<dbReference type="SUPFAM" id="SSF56524">
    <property type="entry name" value="Oxidoreductase molybdopterin-binding domain"/>
    <property type="match status" value="1"/>
</dbReference>
<gene>
    <name evidence="3" type="ORF">PSM7751_00897</name>
</gene>
<evidence type="ECO:0000313" key="3">
    <source>
        <dbReference type="EMBL" id="SLN25230.1"/>
    </source>
</evidence>
<sequence>MISFSRRIFLIAALLFLSASFARAEDVLLTIETGHGIETYDRARLEALPQVELTTHTTVTDGPQHFTGPLMRDLLADAGVTSDRVMALALNDYEIDLPVEDFTRYDVIAALTRNGEAMSPRDKGPIWIVYPRDAHRELQDINFDYRWVWQLTRLEAR</sequence>
<keyword evidence="1" id="KW-0732">Signal</keyword>